<dbReference type="Pfam" id="PF14028">
    <property type="entry name" value="Lant_dehydr_C"/>
    <property type="match status" value="1"/>
</dbReference>
<name>A0AA94R772_9MYCO</name>
<feature type="domain" description="Lantibiotic dehydratase N-terminal" evidence="1">
    <location>
        <begin position="52"/>
        <end position="667"/>
    </location>
</feature>
<proteinExistence type="predicted"/>
<protein>
    <recommendedName>
        <fullName evidence="5">Lantibiotic dehydratase</fullName>
    </recommendedName>
</protein>
<dbReference type="InterPro" id="IPR006827">
    <property type="entry name" value="Lant_deHydtase_N"/>
</dbReference>
<dbReference type="NCBIfam" id="TIGR03891">
    <property type="entry name" value="thiopep_ocin"/>
    <property type="match status" value="1"/>
</dbReference>
<keyword evidence="4" id="KW-1185">Reference proteome</keyword>
<reference evidence="3 4" key="1">
    <citation type="submission" date="2018-01" db="EMBL/GenBank/DDBJ databases">
        <title>Comparative genomics of Mycobacterium mucogenicum and Mycobacterium neoaurum clade members emphasizing tRNA and non-coding RNA.</title>
        <authorList>
            <person name="Behra P.R.K."/>
            <person name="Pettersson B.M.F."/>
            <person name="Das S."/>
            <person name="Dasgupta S."/>
            <person name="Kirsebom L.A."/>
        </authorList>
    </citation>
    <scope>NUCLEOTIDE SEQUENCE [LARGE SCALE GENOMIC DNA]</scope>
    <source>
        <strain evidence="3 4">DSM 45104</strain>
    </source>
</reference>
<evidence type="ECO:0000313" key="4">
    <source>
        <dbReference type="Proteomes" id="UP000309984"/>
    </source>
</evidence>
<dbReference type="Proteomes" id="UP000309984">
    <property type="component" value="Unassembled WGS sequence"/>
</dbReference>
<evidence type="ECO:0000259" key="2">
    <source>
        <dbReference type="Pfam" id="PF14028"/>
    </source>
</evidence>
<evidence type="ECO:0008006" key="5">
    <source>
        <dbReference type="Google" id="ProtNLM"/>
    </source>
</evidence>
<dbReference type="Pfam" id="PF04738">
    <property type="entry name" value="Lant_dehydr_N"/>
    <property type="match status" value="1"/>
</dbReference>
<dbReference type="EMBL" id="POTM01000062">
    <property type="protein sequence ID" value="TLH59890.1"/>
    <property type="molecule type" value="Genomic_DNA"/>
</dbReference>
<dbReference type="AlphaFoldDB" id="A0AA94R772"/>
<organism evidence="3 4">
    <name type="scientific">Mycolicibacterium phocaicum</name>
    <dbReference type="NCBI Taxonomy" id="319706"/>
    <lineage>
        <taxon>Bacteria</taxon>
        <taxon>Bacillati</taxon>
        <taxon>Actinomycetota</taxon>
        <taxon>Actinomycetes</taxon>
        <taxon>Mycobacteriales</taxon>
        <taxon>Mycobacteriaceae</taxon>
        <taxon>Mycolicibacterium</taxon>
    </lineage>
</organism>
<feature type="domain" description="Thiopeptide-type bacteriocin biosynthesis" evidence="2">
    <location>
        <begin position="740"/>
        <end position="972"/>
    </location>
</feature>
<gene>
    <name evidence="3" type="ORF">C1S79_26565</name>
</gene>
<comment type="caution">
    <text evidence="3">The sequence shown here is derived from an EMBL/GenBank/DDBJ whole genome shotgun (WGS) entry which is preliminary data.</text>
</comment>
<sequence>MIDEAPPRASSLVQWPLGDVVTIRCSMGTVSAYPDHVCEWGDIEAIAWLWSRATIREAVQLASPSLVAQIEKLLATPDADAPLKRRKRLHRGLLKYALRMSTRCTPFGVFAGVAVLPVGDDELKFGDAHVRHVRATGAVTRRLVEQTRMLPQARLYPNPSLSERAGRLVVSVMRGSDDTHTRASIRATGPARLAVATASGTATREDIELRVSAVYSAADSEKVRQLVTDLLDAEVLLCEAEHSAFDGDPLARVPDEVEGVAEIREAVAQYADSSDPVGDGSLSALLRLCAAGDVQRDIHVDLELDVSGRVPMSVIDAAQAAVRVLTATMAHLPANPALGEFSATFTERYGQTLVPFLTAIDEELGIGFPRAYEPELPLGHVPTKPDGAAVERRRDFISSVLLASMTGGLDVVELTDSDLAGFPEPDNLPSSFDIMLRLHRDQEDLQATVIGVAMPGGSALGRFTAVMPQARDCAQRWVDFDGDWWANKTGGRGILCGIDYIAGADMINEVSATAQLYPVTLALNARPPSPAGRLLTLADIYLGIAEGQMCIVLADGTPVSVRQLNMATIRASSKAIRLLREISDAQTQHPFWSWGEAEAAMNKLPEVRYRGVTLVEQKWRYPSTEGRSVVELREWLIAAGISRYIRVGPHDNLLHLDTQNPVHVDLLLSEITAGNRWLIRAPSPDQMGVVRDQAMAMHPAEVVVTVAAPHSKHVEPSLDSHPLHNPADDNCRLLVPGGAWTAFAISAGGGSHDRSLRDFADCFPDLAGEWYFVRYRQDGRDQLRLRVHRPVAEVSDVLAWLAEARLSGRIGDYSIPTYHRELERYGGPRSFPCYERLFCCETAYLVNRLPIVGADSGMSRFRPGIEAAAGVLAQWFDALDPGHVNVDEVIDFAVEGYCSELGARVHAVKAALRQQHLSLDVDSDFVAVLRKFWSDPAQHSAVVTPAVLQSASHLLCNRLGMSRQEEFAALWMVRTERNRCRRRHDEP</sequence>
<accession>A0AA94R772</accession>
<evidence type="ECO:0000259" key="1">
    <source>
        <dbReference type="Pfam" id="PF04738"/>
    </source>
</evidence>
<evidence type="ECO:0000313" key="3">
    <source>
        <dbReference type="EMBL" id="TLH59890.1"/>
    </source>
</evidence>
<dbReference type="InterPro" id="IPR023809">
    <property type="entry name" value="Thiopep_bacteriocin_synth_dom"/>
</dbReference>